<feature type="region of interest" description="Disordered" evidence="1">
    <location>
        <begin position="1"/>
        <end position="50"/>
    </location>
</feature>
<reference evidence="2 3" key="1">
    <citation type="submission" date="2021-04" db="EMBL/GenBank/DDBJ databases">
        <authorList>
            <person name="Bliznina A."/>
        </authorList>
    </citation>
    <scope>NUCLEOTIDE SEQUENCE [LARGE SCALE GENOMIC DNA]</scope>
</reference>
<evidence type="ECO:0000313" key="3">
    <source>
        <dbReference type="Proteomes" id="UP001158576"/>
    </source>
</evidence>
<evidence type="ECO:0000313" key="2">
    <source>
        <dbReference type="EMBL" id="CAG5111553.1"/>
    </source>
</evidence>
<dbReference type="Proteomes" id="UP001158576">
    <property type="component" value="Chromosome 2"/>
</dbReference>
<keyword evidence="3" id="KW-1185">Reference proteome</keyword>
<protein>
    <submittedName>
        <fullName evidence="2">Oidioi.mRNA.OKI2018_I69.chr2.g5851.t1.cds</fullName>
    </submittedName>
</protein>
<organism evidence="2 3">
    <name type="scientific">Oikopleura dioica</name>
    <name type="common">Tunicate</name>
    <dbReference type="NCBI Taxonomy" id="34765"/>
    <lineage>
        <taxon>Eukaryota</taxon>
        <taxon>Metazoa</taxon>
        <taxon>Chordata</taxon>
        <taxon>Tunicata</taxon>
        <taxon>Appendicularia</taxon>
        <taxon>Copelata</taxon>
        <taxon>Oikopleuridae</taxon>
        <taxon>Oikopleura</taxon>
    </lineage>
</organism>
<sequence length="313" mass="37097">MGDKGRKRDNKELGQNDEETTVEKRVRTDTRRTPHAPQQPHLGQERPISMRPVPNLSHIVQPRPPREVDMTQVPVNQRIPRPPSGRYSDYFYMYGEEPTYGATDHIEDNWYYHIAVPRRDRRGPFARLFGRYALSVPVPRELRSFTPSQRLDMPKLEVYTMFIHFQNELTPIYAYIEYLNSFWQQQLFSLSKHCPPKEGSKKCGGAVNSRVRPLDSDGNIPIFVPRYLIEEFEETNRQLQSMIQDQRDMLSDIRAYLPLRWTPANGVELLRRLHECVAELELAVRRGRQRELQQERERENRRKSNSRKRKHGF</sequence>
<feature type="compositionally biased region" description="Basic and acidic residues" evidence="1">
    <location>
        <begin position="21"/>
        <end position="32"/>
    </location>
</feature>
<dbReference type="EMBL" id="OU015567">
    <property type="protein sequence ID" value="CAG5111553.1"/>
    <property type="molecule type" value="Genomic_DNA"/>
</dbReference>
<name>A0ABN7T557_OIKDI</name>
<evidence type="ECO:0000256" key="1">
    <source>
        <dbReference type="SAM" id="MobiDB-lite"/>
    </source>
</evidence>
<feature type="compositionally biased region" description="Basic residues" evidence="1">
    <location>
        <begin position="303"/>
        <end position="313"/>
    </location>
</feature>
<feature type="region of interest" description="Disordered" evidence="1">
    <location>
        <begin position="288"/>
        <end position="313"/>
    </location>
</feature>
<gene>
    <name evidence="2" type="ORF">OKIOD_LOCUS14616</name>
</gene>
<proteinExistence type="predicted"/>
<accession>A0ABN7T557</accession>
<feature type="compositionally biased region" description="Basic and acidic residues" evidence="1">
    <location>
        <begin position="1"/>
        <end position="14"/>
    </location>
</feature>
<feature type="compositionally biased region" description="Basic and acidic residues" evidence="1">
    <location>
        <begin position="289"/>
        <end position="302"/>
    </location>
</feature>